<evidence type="ECO:0000256" key="1">
    <source>
        <dbReference type="SAM" id="MobiDB-lite"/>
    </source>
</evidence>
<dbReference type="Pfam" id="PF10358">
    <property type="entry name" value="NT-C2"/>
    <property type="match status" value="1"/>
</dbReference>
<feature type="region of interest" description="Disordered" evidence="1">
    <location>
        <begin position="92"/>
        <end position="116"/>
    </location>
</feature>
<dbReference type="VEuPathDB" id="FungiDB:VP01_55g9"/>
<accession>A0A0L6UJ15</accession>
<evidence type="ECO:0000313" key="3">
    <source>
        <dbReference type="EMBL" id="KNZ48531.1"/>
    </source>
</evidence>
<dbReference type="EMBL" id="LAVV01010830">
    <property type="protein sequence ID" value="KNZ48531.1"/>
    <property type="molecule type" value="Genomic_DNA"/>
</dbReference>
<keyword evidence="4" id="KW-1185">Reference proteome</keyword>
<dbReference type="InterPro" id="IPR019448">
    <property type="entry name" value="NT-C2"/>
</dbReference>
<dbReference type="InterPro" id="IPR039931">
    <property type="entry name" value="EEIG1/2-like"/>
</dbReference>
<gene>
    <name evidence="3" type="ORF">VP01_55g9</name>
</gene>
<dbReference type="STRING" id="27349.A0A0L6UJ15"/>
<dbReference type="PANTHER" id="PTHR21456">
    <property type="entry name" value="FAMILY WITH SEQUENCE SIMILARITY 102"/>
    <property type="match status" value="1"/>
</dbReference>
<dbReference type="Proteomes" id="UP000037035">
    <property type="component" value="Unassembled WGS sequence"/>
</dbReference>
<dbReference type="PROSITE" id="PS51840">
    <property type="entry name" value="C2_NT"/>
    <property type="match status" value="1"/>
</dbReference>
<dbReference type="AlphaFoldDB" id="A0A0L6UJ15"/>
<evidence type="ECO:0000259" key="2">
    <source>
        <dbReference type="PROSITE" id="PS51840"/>
    </source>
</evidence>
<feature type="domain" description="C2 NT-type" evidence="2">
    <location>
        <begin position="1"/>
        <end position="143"/>
    </location>
</feature>
<evidence type="ECO:0000313" key="4">
    <source>
        <dbReference type="Proteomes" id="UP000037035"/>
    </source>
</evidence>
<dbReference type="OrthoDB" id="3365224at2759"/>
<proteinExistence type="predicted"/>
<sequence length="195" mass="22424">MEIQPTNSRTPTNNNQYGATDYHEIKNHSVLFRHAFHCPISINLDKQSILQPSILTILVKEEHVNQQGRRIVSRHGSINIDLSQYTPLIHFPEQNSHPQRTLSDQQPPPPPPQQNLSRIEKAKFLLRDCKTNASLKLQIQMDYLGGMPAFKIGSYAEVPMTRGLSQPDDTRSSKPQLPPTKERKENSRFHWPQVY</sequence>
<name>A0A0L6UJ15_9BASI</name>
<protein>
    <recommendedName>
        <fullName evidence="2">C2 NT-type domain-containing protein</fullName>
    </recommendedName>
</protein>
<dbReference type="PANTHER" id="PTHR21456:SF1">
    <property type="entry name" value="C2 NT-TYPE DOMAIN-CONTAINING PROTEIN"/>
    <property type="match status" value="1"/>
</dbReference>
<comment type="caution">
    <text evidence="3">The sequence shown here is derived from an EMBL/GenBank/DDBJ whole genome shotgun (WGS) entry which is preliminary data.</text>
</comment>
<feature type="compositionally biased region" description="Polar residues" evidence="1">
    <location>
        <begin position="93"/>
        <end position="104"/>
    </location>
</feature>
<organism evidence="3 4">
    <name type="scientific">Puccinia sorghi</name>
    <dbReference type="NCBI Taxonomy" id="27349"/>
    <lineage>
        <taxon>Eukaryota</taxon>
        <taxon>Fungi</taxon>
        <taxon>Dikarya</taxon>
        <taxon>Basidiomycota</taxon>
        <taxon>Pucciniomycotina</taxon>
        <taxon>Pucciniomycetes</taxon>
        <taxon>Pucciniales</taxon>
        <taxon>Pucciniaceae</taxon>
        <taxon>Puccinia</taxon>
    </lineage>
</organism>
<feature type="region of interest" description="Disordered" evidence="1">
    <location>
        <begin position="161"/>
        <end position="195"/>
    </location>
</feature>
<reference evidence="3 4" key="1">
    <citation type="submission" date="2015-08" db="EMBL/GenBank/DDBJ databases">
        <title>Next Generation Sequencing and Analysis of the Genome of Puccinia sorghi L Schw, the Causal Agent of Maize Common Rust.</title>
        <authorList>
            <person name="Rochi L."/>
            <person name="Burguener G."/>
            <person name="Darino M."/>
            <person name="Turjanski A."/>
            <person name="Kreff E."/>
            <person name="Dieguez M.J."/>
            <person name="Sacco F."/>
        </authorList>
    </citation>
    <scope>NUCLEOTIDE SEQUENCE [LARGE SCALE GENOMIC DNA]</scope>
    <source>
        <strain evidence="3 4">RO10H11247</strain>
    </source>
</reference>